<evidence type="ECO:0000256" key="2">
    <source>
        <dbReference type="SAM" id="Phobius"/>
    </source>
</evidence>
<accession>A0A9N9LSS9</accession>
<organism evidence="3 4">
    <name type="scientific">Hymenoscyphus albidus</name>
    <dbReference type="NCBI Taxonomy" id="595503"/>
    <lineage>
        <taxon>Eukaryota</taxon>
        <taxon>Fungi</taxon>
        <taxon>Dikarya</taxon>
        <taxon>Ascomycota</taxon>
        <taxon>Pezizomycotina</taxon>
        <taxon>Leotiomycetes</taxon>
        <taxon>Helotiales</taxon>
        <taxon>Helotiaceae</taxon>
        <taxon>Hymenoscyphus</taxon>
    </lineage>
</organism>
<dbReference type="EMBL" id="CAJVRM010000297">
    <property type="protein sequence ID" value="CAG8979203.1"/>
    <property type="molecule type" value="Genomic_DNA"/>
</dbReference>
<evidence type="ECO:0000256" key="1">
    <source>
        <dbReference type="SAM" id="MobiDB-lite"/>
    </source>
</evidence>
<sequence>MTAAYIKRNLAAGRRPSDFYAHHTLRRRQLDRPHTTTSSFGTSELVIALAILIVVILLCGYYIRQTYLAASKYVQGKLVDFEDTRVNIGKAAMMNVNAGKFLKGFFDTVTDVVKKDPVPPIPVPKKWFMKGSEADRAWAREGERRALFDKTENERAQSDRTEGGQRKRFDHRYGWVGTLGEASRFDGTNSLSSDSMVDGVDRQEGDGGCYGTDLLRKRSWT</sequence>
<keyword evidence="2" id="KW-0472">Membrane</keyword>
<comment type="caution">
    <text evidence="3">The sequence shown here is derived from an EMBL/GenBank/DDBJ whole genome shotgun (WGS) entry which is preliminary data.</text>
</comment>
<gene>
    <name evidence="3" type="ORF">HYALB_00011683</name>
</gene>
<dbReference type="Proteomes" id="UP000701801">
    <property type="component" value="Unassembled WGS sequence"/>
</dbReference>
<evidence type="ECO:0000313" key="4">
    <source>
        <dbReference type="Proteomes" id="UP000701801"/>
    </source>
</evidence>
<reference evidence="3" key="1">
    <citation type="submission" date="2021-07" db="EMBL/GenBank/DDBJ databases">
        <authorList>
            <person name="Durling M."/>
        </authorList>
    </citation>
    <scope>NUCLEOTIDE SEQUENCE</scope>
</reference>
<evidence type="ECO:0000313" key="3">
    <source>
        <dbReference type="EMBL" id="CAG8979203.1"/>
    </source>
</evidence>
<name>A0A9N9LSS9_9HELO</name>
<feature type="transmembrane region" description="Helical" evidence="2">
    <location>
        <begin position="45"/>
        <end position="63"/>
    </location>
</feature>
<keyword evidence="2" id="KW-0812">Transmembrane</keyword>
<feature type="compositionally biased region" description="Polar residues" evidence="1">
    <location>
        <begin position="186"/>
        <end position="195"/>
    </location>
</feature>
<protein>
    <submittedName>
        <fullName evidence="3">Uncharacterized protein</fullName>
    </submittedName>
</protein>
<dbReference type="OrthoDB" id="10351913at2759"/>
<proteinExistence type="predicted"/>
<feature type="region of interest" description="Disordered" evidence="1">
    <location>
        <begin position="186"/>
        <end position="208"/>
    </location>
</feature>
<dbReference type="AlphaFoldDB" id="A0A9N9LSS9"/>
<keyword evidence="4" id="KW-1185">Reference proteome</keyword>
<keyword evidence="2" id="KW-1133">Transmembrane helix</keyword>